<evidence type="ECO:0000256" key="1">
    <source>
        <dbReference type="SAM" id="MobiDB-lite"/>
    </source>
</evidence>
<feature type="compositionally biased region" description="Basic and acidic residues" evidence="1">
    <location>
        <begin position="113"/>
        <end position="129"/>
    </location>
</feature>
<sequence length="248" mass="26460">MRTGLGAKQRRLQRCLSGRGGRPAYRLQHLGQRRRRRRRRRLRLPASIGRRLPARRSPREPLSVSEPRTRDAARQPRTAPLLVPPCPATGAPGADSKEERVSAPGCGVSGGGRRAEARDREGGIRRDDSSLAPLPSDLRRRLPGAGGVRKPSPQRAGPRRGRGCSPAVCVWLPALVPAPTHTAGEGRAPARPLLPLALPAACLGRSLPRARGFVPPGPGAPHPGSLQPRAEKPPGRASWLLSPSLPGV</sequence>
<feature type="compositionally biased region" description="Basic residues" evidence="1">
    <location>
        <begin position="31"/>
        <end position="43"/>
    </location>
</feature>
<evidence type="ECO:0000313" key="3">
    <source>
        <dbReference type="RefSeq" id="XP_072617651.1"/>
    </source>
</evidence>
<dbReference type="Proteomes" id="UP001652641">
    <property type="component" value="Chromosome 6"/>
</dbReference>
<feature type="region of interest" description="Disordered" evidence="1">
    <location>
        <begin position="211"/>
        <end position="248"/>
    </location>
</feature>
<reference evidence="3" key="1">
    <citation type="submission" date="2025-08" db="UniProtKB">
        <authorList>
            <consortium name="RefSeq"/>
        </authorList>
    </citation>
    <scope>IDENTIFICATION</scope>
    <source>
        <tissue evidence="3">Cell line</tissue>
    </source>
</reference>
<evidence type="ECO:0000313" key="2">
    <source>
        <dbReference type="Proteomes" id="UP001652641"/>
    </source>
</evidence>
<name>A0ABM5AS89_VULVU</name>
<gene>
    <name evidence="3" type="primary">LOC140599367</name>
</gene>
<proteinExistence type="predicted"/>
<organism evidence="2 3">
    <name type="scientific">Vulpes vulpes</name>
    <name type="common">Red fox</name>
    <dbReference type="NCBI Taxonomy" id="9627"/>
    <lineage>
        <taxon>Eukaryota</taxon>
        <taxon>Metazoa</taxon>
        <taxon>Chordata</taxon>
        <taxon>Craniata</taxon>
        <taxon>Vertebrata</taxon>
        <taxon>Euteleostomi</taxon>
        <taxon>Mammalia</taxon>
        <taxon>Eutheria</taxon>
        <taxon>Laurasiatheria</taxon>
        <taxon>Carnivora</taxon>
        <taxon>Caniformia</taxon>
        <taxon>Canidae</taxon>
        <taxon>Vulpes</taxon>
    </lineage>
</organism>
<dbReference type="RefSeq" id="XP_072617651.1">
    <property type="nucleotide sequence ID" value="XM_072761550.1"/>
</dbReference>
<accession>A0ABM5AS89</accession>
<feature type="region of interest" description="Disordered" evidence="1">
    <location>
        <begin position="30"/>
        <end position="163"/>
    </location>
</feature>
<protein>
    <submittedName>
        <fullName evidence="3">Uncharacterized protein</fullName>
    </submittedName>
</protein>
<keyword evidence="2" id="KW-1185">Reference proteome</keyword>
<dbReference type="GeneID" id="140599367"/>